<gene>
    <name evidence="7" type="primary">yueD</name>
    <name evidence="7" type="ORF">SK3146_02970</name>
</gene>
<proteinExistence type="inferred from homology"/>
<keyword evidence="5 7" id="KW-0560">Oxidoreductase</keyword>
<organism evidence="7 8">
    <name type="scientific">Paenibacillus konkukensis</name>
    <dbReference type="NCBI Taxonomy" id="2020716"/>
    <lineage>
        <taxon>Bacteria</taxon>
        <taxon>Bacillati</taxon>
        <taxon>Bacillota</taxon>
        <taxon>Bacilli</taxon>
        <taxon>Bacillales</taxon>
        <taxon>Paenibacillaceae</taxon>
        <taxon>Paenibacillus</taxon>
    </lineage>
</organism>
<dbReference type="InterPro" id="IPR051721">
    <property type="entry name" value="Biopterin_syn/organic_redct"/>
</dbReference>
<dbReference type="RefSeq" id="WP_249865751.1">
    <property type="nucleotide sequence ID" value="NZ_CP027059.1"/>
</dbReference>
<dbReference type="InterPro" id="IPR036291">
    <property type="entry name" value="NAD(P)-bd_dom_sf"/>
</dbReference>
<evidence type="ECO:0000313" key="7">
    <source>
        <dbReference type="EMBL" id="UQZ83763.1"/>
    </source>
</evidence>
<comment type="subcellular location">
    <subcellularLocation>
        <location evidence="1">Cytoplasm</location>
    </subcellularLocation>
</comment>
<dbReference type="PRINTS" id="PR00081">
    <property type="entry name" value="GDHRDH"/>
</dbReference>
<dbReference type="GO" id="GO:0016491">
    <property type="term" value="F:oxidoreductase activity"/>
    <property type="evidence" value="ECO:0007669"/>
    <property type="project" value="UniProtKB-KW"/>
</dbReference>
<comment type="similarity">
    <text evidence="2 6">Belongs to the short-chain dehydrogenases/reductases (SDR) family.</text>
</comment>
<name>A0ABY4RNP3_9BACL</name>
<dbReference type="Pfam" id="PF00106">
    <property type="entry name" value="adh_short"/>
    <property type="match status" value="1"/>
</dbReference>
<evidence type="ECO:0000256" key="2">
    <source>
        <dbReference type="ARBA" id="ARBA00006484"/>
    </source>
</evidence>
<keyword evidence="8" id="KW-1185">Reference proteome</keyword>
<accession>A0ABY4RNP3</accession>
<dbReference type="EMBL" id="CP027059">
    <property type="protein sequence ID" value="UQZ83763.1"/>
    <property type="molecule type" value="Genomic_DNA"/>
</dbReference>
<reference evidence="7" key="1">
    <citation type="submission" date="2018-02" db="EMBL/GenBank/DDBJ databases">
        <authorList>
            <person name="Kim S.-K."/>
            <person name="Jung H.-I."/>
            <person name="Lee S.-W."/>
        </authorList>
    </citation>
    <scope>NUCLEOTIDE SEQUENCE</scope>
    <source>
        <strain evidence="7">SK3146</strain>
    </source>
</reference>
<protein>
    <submittedName>
        <fullName evidence="7">Benzil reductase ((S)-benzoin forming)</fullName>
        <ecNumber evidence="7">1.1.1.320</ecNumber>
    </submittedName>
</protein>
<dbReference type="SUPFAM" id="SSF51735">
    <property type="entry name" value="NAD(P)-binding Rossmann-fold domains"/>
    <property type="match status" value="1"/>
</dbReference>
<dbReference type="InterPro" id="IPR020904">
    <property type="entry name" value="Sc_DH/Rdtase_CS"/>
</dbReference>
<reference evidence="7" key="2">
    <citation type="journal article" date="2021" name="J Anim Sci Technol">
        <title>Complete genome sequence of Paenibacillus konkukensis sp. nov. SK3146 as a potential probiotic strain.</title>
        <authorList>
            <person name="Jung H.I."/>
            <person name="Park S."/>
            <person name="Niu K.M."/>
            <person name="Lee S.W."/>
            <person name="Kothari D."/>
            <person name="Yi K.J."/>
            <person name="Kim S.K."/>
        </authorList>
    </citation>
    <scope>NUCLEOTIDE SEQUENCE</scope>
    <source>
        <strain evidence="7">SK3146</strain>
    </source>
</reference>
<sequence>MKYFIITGTSRGIGLALIRQLLASGHTVLGISRSPARSEHGDGRGVFYGFEYDLSRWEGLEALMDRMLACIDFPRAQMVCLINNAAVIAPLSRMGECSAEAIAHNMQVNLLAPMILTSSFMERTRSSKADRRILNISSASVKHLISGMSCYTAAKAGLDTFARSVGLEQGDDGVRIASVWPGIIDTELQEEARGADTVRFPSAAMFSSFKDKGMLSTPDDTASKLISLLMSESFGNQPVIEQI</sequence>
<dbReference type="Gene3D" id="3.40.50.720">
    <property type="entry name" value="NAD(P)-binding Rossmann-like Domain"/>
    <property type="match status" value="1"/>
</dbReference>
<evidence type="ECO:0000256" key="4">
    <source>
        <dbReference type="ARBA" id="ARBA00022857"/>
    </source>
</evidence>
<evidence type="ECO:0000313" key="8">
    <source>
        <dbReference type="Proteomes" id="UP001057134"/>
    </source>
</evidence>
<keyword evidence="4" id="KW-0521">NADP</keyword>
<evidence type="ECO:0000256" key="6">
    <source>
        <dbReference type="RuleBase" id="RU000363"/>
    </source>
</evidence>
<evidence type="ECO:0000256" key="1">
    <source>
        <dbReference type="ARBA" id="ARBA00004496"/>
    </source>
</evidence>
<dbReference type="EC" id="1.1.1.320" evidence="7"/>
<dbReference type="Proteomes" id="UP001057134">
    <property type="component" value="Chromosome"/>
</dbReference>
<dbReference type="PROSITE" id="PS00061">
    <property type="entry name" value="ADH_SHORT"/>
    <property type="match status" value="1"/>
</dbReference>
<dbReference type="InterPro" id="IPR002347">
    <property type="entry name" value="SDR_fam"/>
</dbReference>
<dbReference type="PANTHER" id="PTHR44085">
    <property type="entry name" value="SEPIAPTERIN REDUCTASE"/>
    <property type="match status" value="1"/>
</dbReference>
<keyword evidence="3" id="KW-0963">Cytoplasm</keyword>
<evidence type="ECO:0000256" key="3">
    <source>
        <dbReference type="ARBA" id="ARBA00022490"/>
    </source>
</evidence>
<evidence type="ECO:0000256" key="5">
    <source>
        <dbReference type="ARBA" id="ARBA00023002"/>
    </source>
</evidence>
<dbReference type="PRINTS" id="PR00080">
    <property type="entry name" value="SDRFAMILY"/>
</dbReference>
<dbReference type="PANTHER" id="PTHR44085:SF2">
    <property type="entry name" value="SEPIAPTERIN REDUCTASE"/>
    <property type="match status" value="1"/>
</dbReference>